<keyword evidence="11" id="KW-1185">Reference proteome</keyword>
<evidence type="ECO:0000256" key="7">
    <source>
        <dbReference type="ARBA" id="ARBA00023273"/>
    </source>
</evidence>
<sequence>FTANGNSGIFAFSPRGLNPSIFVHSHPSLGLKNELAGELLDYISLALSDGGPYLVSCSSLPDYTITVWNWENATPLCQQERGGNSTCSLVFNPWNWLQICALDKSTLTVWNIERNVELPDADGAIVKRFVLSSHSVNEELCYYGPELPPSAIAGLKGDKTEDINKIFRKARVTPAVICWTATSHLYVGCKEGFLLLVDPEHLSVSILFDPKSNFNLLIQNTQQCLSKQDLLFYTLILTHTLNSICIALYTCPVTTVLYSPNYETLLCTSDMVMAYIPNHDISFLKMLHNLIIFNFFRITSMACCPIANYVVLGTACGKVLFTDVRDPQQPRIVHQTHLYHTSVDHLV</sequence>
<name>A0A3B3ZVU6_9GOBI</name>
<keyword evidence="6" id="KW-0206">Cytoskeleton</keyword>
<evidence type="ECO:0000256" key="8">
    <source>
        <dbReference type="ARBA" id="ARBA00023605"/>
    </source>
</evidence>
<keyword evidence="4" id="KW-0677">Repeat</keyword>
<dbReference type="PANTHER" id="PTHR14885:SF1">
    <property type="entry name" value="CILIA- AND FLAGELLA-ASSOCIATED PROTEIN 43"/>
    <property type="match status" value="1"/>
</dbReference>
<reference evidence="10" key="2">
    <citation type="submission" date="2025-09" db="UniProtKB">
        <authorList>
            <consortium name="Ensembl"/>
        </authorList>
    </citation>
    <scope>IDENTIFICATION</scope>
</reference>
<dbReference type="InterPro" id="IPR015943">
    <property type="entry name" value="WD40/YVTN_repeat-like_dom_sf"/>
</dbReference>
<organism evidence="10 11">
    <name type="scientific">Periophthalmus magnuspinnatus</name>
    <dbReference type="NCBI Taxonomy" id="409849"/>
    <lineage>
        <taxon>Eukaryota</taxon>
        <taxon>Metazoa</taxon>
        <taxon>Chordata</taxon>
        <taxon>Craniata</taxon>
        <taxon>Vertebrata</taxon>
        <taxon>Euteleostomi</taxon>
        <taxon>Actinopterygii</taxon>
        <taxon>Neopterygii</taxon>
        <taxon>Teleostei</taxon>
        <taxon>Neoteleostei</taxon>
        <taxon>Acanthomorphata</taxon>
        <taxon>Gobiaria</taxon>
        <taxon>Gobiiformes</taxon>
        <taxon>Gobioidei</taxon>
        <taxon>Gobiidae</taxon>
        <taxon>Oxudercinae</taxon>
        <taxon>Periophthalmus</taxon>
    </lineage>
</organism>
<dbReference type="Proteomes" id="UP000261520">
    <property type="component" value="Unplaced"/>
</dbReference>
<dbReference type="Ensembl" id="ENSPMGT00000009216.1">
    <property type="protein sequence ID" value="ENSPMGP00000008665.1"/>
    <property type="gene ID" value="ENSPMGG00000007172.1"/>
</dbReference>
<dbReference type="SUPFAM" id="SSF50978">
    <property type="entry name" value="WD40 repeat-like"/>
    <property type="match status" value="1"/>
</dbReference>
<keyword evidence="2" id="KW-0963">Cytoplasm</keyword>
<dbReference type="Gene3D" id="2.130.10.10">
    <property type="entry name" value="YVTN repeat-like/Quinoprotein amine dehydrogenase"/>
    <property type="match status" value="1"/>
</dbReference>
<evidence type="ECO:0000313" key="10">
    <source>
        <dbReference type="Ensembl" id="ENSPMGP00000008665.1"/>
    </source>
</evidence>
<evidence type="ECO:0000256" key="1">
    <source>
        <dbReference type="ARBA" id="ARBA00004430"/>
    </source>
</evidence>
<protein>
    <recommendedName>
        <fullName evidence="9">Cilia- and flagella-associated protein 43</fullName>
    </recommendedName>
</protein>
<keyword evidence="7" id="KW-0966">Cell projection</keyword>
<evidence type="ECO:0000256" key="9">
    <source>
        <dbReference type="ARBA" id="ARBA00023662"/>
    </source>
</evidence>
<accession>A0A3B3ZVU6</accession>
<keyword evidence="3" id="KW-0853">WD repeat</keyword>
<evidence type="ECO:0000256" key="5">
    <source>
        <dbReference type="ARBA" id="ARBA00023054"/>
    </source>
</evidence>
<dbReference type="AlphaFoldDB" id="A0A3B3ZVU6"/>
<keyword evidence="5" id="KW-0175">Coiled coil</keyword>
<evidence type="ECO:0000256" key="3">
    <source>
        <dbReference type="ARBA" id="ARBA00022574"/>
    </source>
</evidence>
<comment type="similarity">
    <text evidence="8">Belongs to the CFAP43 family.</text>
</comment>
<proteinExistence type="inferred from homology"/>
<dbReference type="STRING" id="409849.ENSPMGP00000008665"/>
<evidence type="ECO:0000256" key="2">
    <source>
        <dbReference type="ARBA" id="ARBA00022490"/>
    </source>
</evidence>
<comment type="subcellular location">
    <subcellularLocation>
        <location evidence="1">Cytoplasm</location>
        <location evidence="1">Cytoskeleton</location>
        <location evidence="1">Cilium axoneme</location>
    </subcellularLocation>
</comment>
<dbReference type="GO" id="GO:0007288">
    <property type="term" value="P:sperm axoneme assembly"/>
    <property type="evidence" value="ECO:0007669"/>
    <property type="project" value="TreeGrafter"/>
</dbReference>
<evidence type="ECO:0000313" key="11">
    <source>
        <dbReference type="Proteomes" id="UP000261520"/>
    </source>
</evidence>
<dbReference type="PANTHER" id="PTHR14885">
    <property type="entry name" value="CILIA- AND FLAGELLA-ASSOCIATED PROTEIN 43-RELATED"/>
    <property type="match status" value="1"/>
</dbReference>
<evidence type="ECO:0000256" key="4">
    <source>
        <dbReference type="ARBA" id="ARBA00022737"/>
    </source>
</evidence>
<reference evidence="10" key="1">
    <citation type="submission" date="2025-08" db="UniProtKB">
        <authorList>
            <consortium name="Ensembl"/>
        </authorList>
    </citation>
    <scope>IDENTIFICATION</scope>
</reference>
<dbReference type="GO" id="GO:0005930">
    <property type="term" value="C:axoneme"/>
    <property type="evidence" value="ECO:0007669"/>
    <property type="project" value="UniProtKB-SubCell"/>
</dbReference>
<dbReference type="InterPro" id="IPR036322">
    <property type="entry name" value="WD40_repeat_dom_sf"/>
</dbReference>
<evidence type="ECO:0000256" key="6">
    <source>
        <dbReference type="ARBA" id="ARBA00023212"/>
    </source>
</evidence>